<keyword evidence="2" id="KW-0812">Transmembrane</keyword>
<gene>
    <name evidence="3" type="ORF">MSPICULIGERA_LOCUS12830</name>
</gene>
<reference evidence="3" key="1">
    <citation type="submission" date="2023-06" db="EMBL/GenBank/DDBJ databases">
        <authorList>
            <person name="Delattre M."/>
        </authorList>
    </citation>
    <scope>NUCLEOTIDE SEQUENCE</scope>
    <source>
        <strain evidence="3">AF72</strain>
    </source>
</reference>
<proteinExistence type="predicted"/>
<evidence type="ECO:0000256" key="1">
    <source>
        <dbReference type="SAM" id="MobiDB-lite"/>
    </source>
</evidence>
<feature type="transmembrane region" description="Helical" evidence="2">
    <location>
        <begin position="79"/>
        <end position="100"/>
    </location>
</feature>
<feature type="transmembrane region" description="Helical" evidence="2">
    <location>
        <begin position="6"/>
        <end position="28"/>
    </location>
</feature>
<feature type="transmembrane region" description="Helical" evidence="2">
    <location>
        <begin position="139"/>
        <end position="163"/>
    </location>
</feature>
<evidence type="ECO:0000313" key="3">
    <source>
        <dbReference type="EMBL" id="CAJ0574497.1"/>
    </source>
</evidence>
<dbReference type="EMBL" id="CATQJA010002631">
    <property type="protein sequence ID" value="CAJ0574497.1"/>
    <property type="molecule type" value="Genomic_DNA"/>
</dbReference>
<dbReference type="AlphaFoldDB" id="A0AA36CSH5"/>
<feature type="transmembrane region" description="Helical" evidence="2">
    <location>
        <begin position="112"/>
        <end position="133"/>
    </location>
</feature>
<keyword evidence="2" id="KW-1133">Transmembrane helix</keyword>
<evidence type="ECO:0000313" key="4">
    <source>
        <dbReference type="Proteomes" id="UP001177023"/>
    </source>
</evidence>
<feature type="transmembrane region" description="Helical" evidence="2">
    <location>
        <begin position="236"/>
        <end position="255"/>
    </location>
</feature>
<accession>A0AA36CSH5</accession>
<feature type="non-terminal residue" evidence="3">
    <location>
        <position position="342"/>
    </location>
</feature>
<feature type="region of interest" description="Disordered" evidence="1">
    <location>
        <begin position="283"/>
        <end position="319"/>
    </location>
</feature>
<protein>
    <submittedName>
        <fullName evidence="3">Uncharacterized protein</fullName>
    </submittedName>
</protein>
<evidence type="ECO:0000256" key="2">
    <source>
        <dbReference type="SAM" id="Phobius"/>
    </source>
</evidence>
<feature type="transmembrane region" description="Helical" evidence="2">
    <location>
        <begin position="40"/>
        <end position="59"/>
    </location>
</feature>
<comment type="caution">
    <text evidence="3">The sequence shown here is derived from an EMBL/GenBank/DDBJ whole genome shotgun (WGS) entry which is preliminary data.</text>
</comment>
<keyword evidence="2" id="KW-0472">Membrane</keyword>
<sequence length="342" mass="38667">MATAGTEIELVVCVVEGCLLVPTLLCVLRFPLRSDTFSRFALFVLLLPELMQLLSRIVINFSGNYRPSTLLVLSCLRTGAGLSLLLSTLLVVVCSFHHLLTLDYKGSRINKILCLLVLLINLCVLGFALYAAFDLTVMAQTYASIFAFAENLTLALVAAAILFRTHQKRAQFAERRRGPNAKLLFGQTVAYARWQCAVYFITFEYFVFFPGYKGAEYVETSAKVPDAWSPYPFGTLWAFVCLMRGPLSVAGIWLWHPAFRYDLRRALRHKNTKAANTITISSDFSDRNQPIPVGDTREPSQHRLSVHPEQYTKRNKPQVVKGPFAQIERQQQRLGTSYITRR</sequence>
<dbReference type="Proteomes" id="UP001177023">
    <property type="component" value="Unassembled WGS sequence"/>
</dbReference>
<feature type="transmembrane region" description="Helical" evidence="2">
    <location>
        <begin position="184"/>
        <end position="208"/>
    </location>
</feature>
<organism evidence="3 4">
    <name type="scientific">Mesorhabditis spiculigera</name>
    <dbReference type="NCBI Taxonomy" id="96644"/>
    <lineage>
        <taxon>Eukaryota</taxon>
        <taxon>Metazoa</taxon>
        <taxon>Ecdysozoa</taxon>
        <taxon>Nematoda</taxon>
        <taxon>Chromadorea</taxon>
        <taxon>Rhabditida</taxon>
        <taxon>Rhabditina</taxon>
        <taxon>Rhabditomorpha</taxon>
        <taxon>Rhabditoidea</taxon>
        <taxon>Rhabditidae</taxon>
        <taxon>Mesorhabditinae</taxon>
        <taxon>Mesorhabditis</taxon>
    </lineage>
</organism>
<name>A0AA36CSH5_9BILA</name>
<keyword evidence="4" id="KW-1185">Reference proteome</keyword>